<dbReference type="PANTHER" id="PTHR12428">
    <property type="entry name" value="OXA1"/>
    <property type="match status" value="1"/>
</dbReference>
<evidence type="ECO:0000256" key="15">
    <source>
        <dbReference type="ARBA" id="ARBA00033342"/>
    </source>
</evidence>
<dbReference type="CDD" id="cd20070">
    <property type="entry name" value="5TM_YidC_Alb3"/>
    <property type="match status" value="1"/>
</dbReference>
<evidence type="ECO:0000256" key="5">
    <source>
        <dbReference type="ARBA" id="ARBA00022475"/>
    </source>
</evidence>
<feature type="domain" description="Membrane insertase YidC/Oxa/ALB C-terminal" evidence="18">
    <location>
        <begin position="32"/>
        <end position="246"/>
    </location>
</feature>
<accession>A0ABS1MB88</accession>
<reference evidence="19 20" key="1">
    <citation type="submission" date="2021-01" db="EMBL/GenBank/DDBJ databases">
        <title>WGS of actinomycetes isolated from Thailand.</title>
        <authorList>
            <person name="Thawai C."/>
        </authorList>
    </citation>
    <scope>NUCLEOTIDE SEQUENCE [LARGE SCALE GENOMIC DNA]</scope>
    <source>
        <strain evidence="19 20">LPG 2</strain>
    </source>
</reference>
<dbReference type="Pfam" id="PF02096">
    <property type="entry name" value="60KD_IMP"/>
    <property type="match status" value="1"/>
</dbReference>
<evidence type="ECO:0000313" key="20">
    <source>
        <dbReference type="Proteomes" id="UP000602198"/>
    </source>
</evidence>
<comment type="similarity">
    <text evidence="2">Belongs to the OXA1/ALB3/YidC family. Type 1 subfamily.</text>
</comment>
<evidence type="ECO:0000256" key="4">
    <source>
        <dbReference type="ARBA" id="ARBA00022448"/>
    </source>
</evidence>
<dbReference type="NCBIfam" id="TIGR03592">
    <property type="entry name" value="yidC_oxa1_cterm"/>
    <property type="match status" value="1"/>
</dbReference>
<evidence type="ECO:0000256" key="10">
    <source>
        <dbReference type="ARBA" id="ARBA00023186"/>
    </source>
</evidence>
<comment type="function">
    <text evidence="11">Required for the insertion and/or proper folding and/or complex formation of integral membrane proteins into the membrane. Involved in integration of membrane proteins that insert both dependently and independently of the Sec translocase complex, as well as at least some lipoproteins. Aids folding of multispanning membrane proteins.</text>
</comment>
<evidence type="ECO:0000256" key="6">
    <source>
        <dbReference type="ARBA" id="ARBA00022692"/>
    </source>
</evidence>
<dbReference type="InterPro" id="IPR001708">
    <property type="entry name" value="YidC/ALB3/OXA1/COX18"/>
</dbReference>
<keyword evidence="7" id="KW-0653">Protein transport</keyword>
<name>A0ABS1MB88_9NOCA</name>
<keyword evidence="4" id="KW-0813">Transport</keyword>
<evidence type="ECO:0000256" key="12">
    <source>
        <dbReference type="ARBA" id="ARBA00026028"/>
    </source>
</evidence>
<keyword evidence="6 16" id="KW-0812">Transmembrane</keyword>
<evidence type="ECO:0000259" key="18">
    <source>
        <dbReference type="Pfam" id="PF02096"/>
    </source>
</evidence>
<evidence type="ECO:0000256" key="16">
    <source>
        <dbReference type="RuleBase" id="RU003945"/>
    </source>
</evidence>
<dbReference type="EMBL" id="JAERRJ010000010">
    <property type="protein sequence ID" value="MBL1077896.1"/>
    <property type="molecule type" value="Genomic_DNA"/>
</dbReference>
<evidence type="ECO:0000256" key="8">
    <source>
        <dbReference type="ARBA" id="ARBA00022989"/>
    </source>
</evidence>
<gene>
    <name evidence="19" type="primary">yidC</name>
    <name evidence="19" type="ORF">JK358_26170</name>
</gene>
<dbReference type="NCBIfam" id="NF002899">
    <property type="entry name" value="PRK03449.1"/>
    <property type="match status" value="1"/>
</dbReference>
<evidence type="ECO:0000256" key="17">
    <source>
        <dbReference type="SAM" id="Phobius"/>
    </source>
</evidence>
<evidence type="ECO:0000256" key="11">
    <source>
        <dbReference type="ARBA" id="ARBA00025034"/>
    </source>
</evidence>
<comment type="caution">
    <text evidence="19">The sequence shown here is derived from an EMBL/GenBank/DDBJ whole genome shotgun (WGS) entry which is preliminary data.</text>
</comment>
<dbReference type="InterPro" id="IPR047196">
    <property type="entry name" value="YidC_ALB_C"/>
</dbReference>
<comment type="subcellular location">
    <subcellularLocation>
        <location evidence="1">Cell membrane</location>
        <topology evidence="1">Multi-pass membrane protein</topology>
    </subcellularLocation>
    <subcellularLocation>
        <location evidence="16">Membrane</location>
        <topology evidence="16">Multi-pass membrane protein</topology>
    </subcellularLocation>
</comment>
<keyword evidence="5" id="KW-1003">Cell membrane</keyword>
<dbReference type="Proteomes" id="UP000602198">
    <property type="component" value="Unassembled WGS sequence"/>
</dbReference>
<keyword evidence="20" id="KW-1185">Reference proteome</keyword>
<feature type="transmembrane region" description="Helical" evidence="17">
    <location>
        <begin position="20"/>
        <end position="47"/>
    </location>
</feature>
<evidence type="ECO:0000256" key="1">
    <source>
        <dbReference type="ARBA" id="ARBA00004651"/>
    </source>
</evidence>
<feature type="transmembrane region" description="Helical" evidence="17">
    <location>
        <begin position="206"/>
        <end position="231"/>
    </location>
</feature>
<dbReference type="InterPro" id="IPR028055">
    <property type="entry name" value="YidC/Oxa/ALB_C"/>
</dbReference>
<sequence length="254" mass="27866">MLDFVYYPVSAVLWVWHTTFAAVLGAAGSLAWVLAIVFLVMTLRALLLRPFLATVRFQRSIQKMQPQLQEIKRKYPKDLQKQSEEMAKVQQEHGVSLLGGCLPPLAQGLVFFGLFHVLRSFKSAEVGNYVFSADQVESFLQAKLLGAPLVATLADAGAAFGSVAVVALPLAVIAAVATHFTARFAIARQREAGTEETQQVRIMNTLSLWVFPLGALVSGVILPVGILLYFVTQNAWTFVQQHLVYRPTPAPANK</sequence>
<dbReference type="PANTHER" id="PTHR12428:SF65">
    <property type="entry name" value="CYTOCHROME C OXIDASE ASSEMBLY PROTEIN COX18, MITOCHONDRIAL"/>
    <property type="match status" value="1"/>
</dbReference>
<keyword evidence="8 17" id="KW-1133">Transmembrane helix</keyword>
<keyword evidence="9 17" id="KW-0472">Membrane</keyword>
<feature type="transmembrane region" description="Helical" evidence="17">
    <location>
        <begin position="95"/>
        <end position="118"/>
    </location>
</feature>
<evidence type="ECO:0000256" key="7">
    <source>
        <dbReference type="ARBA" id="ARBA00022927"/>
    </source>
</evidence>
<proteinExistence type="inferred from homology"/>
<evidence type="ECO:0000256" key="3">
    <source>
        <dbReference type="ARBA" id="ARBA00015325"/>
    </source>
</evidence>
<evidence type="ECO:0000256" key="13">
    <source>
        <dbReference type="ARBA" id="ARBA00031538"/>
    </source>
</evidence>
<organism evidence="19 20">
    <name type="scientific">Nocardia acididurans</name>
    <dbReference type="NCBI Taxonomy" id="2802282"/>
    <lineage>
        <taxon>Bacteria</taxon>
        <taxon>Bacillati</taxon>
        <taxon>Actinomycetota</taxon>
        <taxon>Actinomycetes</taxon>
        <taxon>Mycobacteriales</taxon>
        <taxon>Nocardiaceae</taxon>
        <taxon>Nocardia</taxon>
    </lineage>
</organism>
<comment type="subunit">
    <text evidence="12">Interacts with the Sec translocase complex via SecD. Specifically interacts with transmembrane segments of nascent integral membrane proteins during membrane integration.</text>
</comment>
<evidence type="ECO:0000313" key="19">
    <source>
        <dbReference type="EMBL" id="MBL1077896.1"/>
    </source>
</evidence>
<evidence type="ECO:0000256" key="2">
    <source>
        <dbReference type="ARBA" id="ARBA00010527"/>
    </source>
</evidence>
<evidence type="ECO:0000256" key="9">
    <source>
        <dbReference type="ARBA" id="ARBA00023136"/>
    </source>
</evidence>
<protein>
    <recommendedName>
        <fullName evidence="3">Membrane protein insertase YidC</fullName>
    </recommendedName>
    <alternativeName>
        <fullName evidence="15">Foldase YidC</fullName>
    </alternativeName>
    <alternativeName>
        <fullName evidence="14">Membrane integrase YidC</fullName>
    </alternativeName>
    <alternativeName>
        <fullName evidence="13">Membrane protein YidC</fullName>
    </alternativeName>
</protein>
<dbReference type="RefSeq" id="WP_201952013.1">
    <property type="nucleotide sequence ID" value="NZ_JAERRJ010000010.1"/>
</dbReference>
<keyword evidence="10" id="KW-0143">Chaperone</keyword>
<feature type="transmembrane region" description="Helical" evidence="17">
    <location>
        <begin position="158"/>
        <end position="186"/>
    </location>
</feature>
<evidence type="ECO:0000256" key="14">
    <source>
        <dbReference type="ARBA" id="ARBA00033245"/>
    </source>
</evidence>